<proteinExistence type="predicted"/>
<name>A0A4R5ASA0_9FLAO</name>
<evidence type="ECO:0000313" key="2">
    <source>
        <dbReference type="EMBL" id="TDD75155.1"/>
    </source>
</evidence>
<organism evidence="2 3">
    <name type="scientific">Flavobacterium caseinilyticum</name>
    <dbReference type="NCBI Taxonomy" id="2541732"/>
    <lineage>
        <taxon>Bacteria</taxon>
        <taxon>Pseudomonadati</taxon>
        <taxon>Bacteroidota</taxon>
        <taxon>Flavobacteriia</taxon>
        <taxon>Flavobacteriales</taxon>
        <taxon>Flavobacteriaceae</taxon>
        <taxon>Flavobacterium</taxon>
    </lineage>
</organism>
<evidence type="ECO:0000259" key="1">
    <source>
        <dbReference type="Pfam" id="PF05598"/>
    </source>
</evidence>
<reference evidence="2 3" key="1">
    <citation type="submission" date="2019-03" db="EMBL/GenBank/DDBJ databases">
        <title>Flavobacterium AT-3-2 sp. nov., isolated from arctic soil.</title>
        <authorList>
            <person name="Chaudhary D.K."/>
        </authorList>
    </citation>
    <scope>NUCLEOTIDE SEQUENCE [LARGE SCALE GENOMIC DNA]</scope>
    <source>
        <strain evidence="2 3">AT-3-2</strain>
    </source>
</reference>
<dbReference type="InterPro" id="IPR008490">
    <property type="entry name" value="Transposase_InsH_N"/>
</dbReference>
<accession>A0A4R5ASA0</accession>
<protein>
    <recommendedName>
        <fullName evidence="1">Transposase InsH N-terminal domain-containing protein</fullName>
    </recommendedName>
</protein>
<dbReference type="OrthoDB" id="1121830at2"/>
<dbReference type="Pfam" id="PF05598">
    <property type="entry name" value="DUF772"/>
    <property type="match status" value="1"/>
</dbReference>
<dbReference type="Proteomes" id="UP000295278">
    <property type="component" value="Unassembled WGS sequence"/>
</dbReference>
<dbReference type="EMBL" id="SMFM01000006">
    <property type="protein sequence ID" value="TDD75155.1"/>
    <property type="molecule type" value="Genomic_DNA"/>
</dbReference>
<sequence>MQHITGISRQQMRFSSLQDTISPDNQVRFIDSFVELSDISKVDFAAKTLKTEGRPSFNSKLFLKMYLYGYLNAIRSDRDLEK</sequence>
<evidence type="ECO:0000313" key="3">
    <source>
        <dbReference type="Proteomes" id="UP000295278"/>
    </source>
</evidence>
<feature type="domain" description="Transposase InsH N-terminal" evidence="1">
    <location>
        <begin position="16"/>
        <end position="82"/>
    </location>
</feature>
<comment type="caution">
    <text evidence="2">The sequence shown here is derived from an EMBL/GenBank/DDBJ whole genome shotgun (WGS) entry which is preliminary data.</text>
</comment>
<keyword evidence="3" id="KW-1185">Reference proteome</keyword>
<dbReference type="AlphaFoldDB" id="A0A4R5ASA0"/>
<gene>
    <name evidence="2" type="ORF">E0F89_12270</name>
</gene>
<dbReference type="RefSeq" id="WP_131910077.1">
    <property type="nucleotide sequence ID" value="NZ_SMFM01000006.1"/>
</dbReference>